<reference evidence="4" key="1">
    <citation type="submission" date="2023-07" db="EMBL/GenBank/DDBJ databases">
        <title>The genome sequence of Rhodocytophaga aerolata KACC 12507.</title>
        <authorList>
            <person name="Zhang X."/>
        </authorList>
    </citation>
    <scope>NUCLEOTIDE SEQUENCE</scope>
    <source>
        <strain evidence="4">KACC 12507</strain>
    </source>
</reference>
<comment type="caution">
    <text evidence="4">The sequence shown here is derived from an EMBL/GenBank/DDBJ whole genome shotgun (WGS) entry which is preliminary data.</text>
</comment>
<keyword evidence="2" id="KW-1133">Transmembrane helix</keyword>
<feature type="domain" description="Neutral/alkaline non-lysosomal ceramidase N-terminal" evidence="3">
    <location>
        <begin position="84"/>
        <end position="289"/>
    </location>
</feature>
<organism evidence="4 5">
    <name type="scientific">Rhodocytophaga aerolata</name>
    <dbReference type="NCBI Taxonomy" id="455078"/>
    <lineage>
        <taxon>Bacteria</taxon>
        <taxon>Pseudomonadati</taxon>
        <taxon>Bacteroidota</taxon>
        <taxon>Cytophagia</taxon>
        <taxon>Cytophagales</taxon>
        <taxon>Rhodocytophagaceae</taxon>
        <taxon>Rhodocytophaga</taxon>
    </lineage>
</organism>
<evidence type="ECO:0000256" key="1">
    <source>
        <dbReference type="RuleBase" id="RU366019"/>
    </source>
</evidence>
<evidence type="ECO:0000256" key="2">
    <source>
        <dbReference type="SAM" id="Phobius"/>
    </source>
</evidence>
<keyword evidence="2" id="KW-0472">Membrane</keyword>
<gene>
    <name evidence="4" type="ORF">Q0590_16180</name>
</gene>
<keyword evidence="2" id="KW-0812">Transmembrane</keyword>
<keyword evidence="1" id="KW-0443">Lipid metabolism</keyword>
<comment type="similarity">
    <text evidence="1">Belongs to the neutral ceramidase family.</text>
</comment>
<dbReference type="InterPro" id="IPR006823">
    <property type="entry name" value="Ceramidase_alk"/>
</dbReference>
<dbReference type="Proteomes" id="UP001168528">
    <property type="component" value="Unassembled WGS sequence"/>
</dbReference>
<evidence type="ECO:0000313" key="5">
    <source>
        <dbReference type="Proteomes" id="UP001168528"/>
    </source>
</evidence>
<evidence type="ECO:0000259" key="3">
    <source>
        <dbReference type="Pfam" id="PF04734"/>
    </source>
</evidence>
<name>A0ABT8R6S6_9BACT</name>
<dbReference type="PANTHER" id="PTHR12670">
    <property type="entry name" value="CERAMIDASE"/>
    <property type="match status" value="1"/>
</dbReference>
<evidence type="ECO:0000313" key="4">
    <source>
        <dbReference type="EMBL" id="MDO1447811.1"/>
    </source>
</evidence>
<accession>A0ABT8R6S6</accession>
<feature type="transmembrane region" description="Helical" evidence="2">
    <location>
        <begin position="24"/>
        <end position="46"/>
    </location>
</feature>
<comment type="catalytic activity">
    <reaction evidence="1">
        <text>an N-acylsphing-4-enine + H2O = sphing-4-enine + a fatty acid</text>
        <dbReference type="Rhea" id="RHEA:20856"/>
        <dbReference type="ChEBI" id="CHEBI:15377"/>
        <dbReference type="ChEBI" id="CHEBI:28868"/>
        <dbReference type="ChEBI" id="CHEBI:52639"/>
        <dbReference type="ChEBI" id="CHEBI:57756"/>
        <dbReference type="EC" id="3.5.1.23"/>
    </reaction>
</comment>
<protein>
    <recommendedName>
        <fullName evidence="1">Neutral ceramidase</fullName>
        <ecNumber evidence="1">3.5.1.23</ecNumber>
    </recommendedName>
</protein>
<dbReference type="EMBL" id="JAUKPO010000008">
    <property type="protein sequence ID" value="MDO1447811.1"/>
    <property type="molecule type" value="Genomic_DNA"/>
</dbReference>
<dbReference type="Pfam" id="PF04734">
    <property type="entry name" value="Ceramidase_alk"/>
    <property type="match status" value="1"/>
</dbReference>
<dbReference type="InterPro" id="IPR031329">
    <property type="entry name" value="NEUT/ALK_ceramidase_N"/>
</dbReference>
<keyword evidence="1" id="KW-0746">Sphingolipid metabolism</keyword>
<keyword evidence="1" id="KW-0378">Hydrolase</keyword>
<keyword evidence="5" id="KW-1185">Reference proteome</keyword>
<dbReference type="EC" id="3.5.1.23" evidence="1"/>
<sequence>MNTLPVKNLLKVLATLNPKKIRKYYYASFVPVLVSMALIMQSCLLAKIDRTPYHQTDFYQQFQQQINEVNTDSLYTKTDTIQAGWAKVNITPDEPVAMAGYGNRWGKKYVSVHDSLWVRAFVFDNGYQKAVLLTMDMLIVPPEVTEALEKRLPEIGFTINQTYLTATHTHYGYGGWAKKLVGNIIAGKYRDKLVNQLISRILSAIQQAEARKQKASFGFAQYHAGELVYHRISKQGNIDPWLRVFLIRQQSGATAVITSFAAHATSLPSRQYILSRDYPGALVDSLEKHPDIDFAAFCAGGVGSHSTGGEGEHFEKIGNVAAALSQKITYNLPAISTQYHQKLASVHMPLPLRKPQWRISENWRLRPWVFYGLYGNYPSSLTGLRIGDVTWIGTPCDFAGEMMPAIEKKTNQQLIITSFNGGYIGYITSDTYYDVDHYETRTMNWFGPENGAYFIEAISRLANKL</sequence>
<proteinExistence type="inferred from homology"/>
<dbReference type="PANTHER" id="PTHR12670:SF1">
    <property type="entry name" value="NEUTRAL CERAMIDASE"/>
    <property type="match status" value="1"/>
</dbReference>
<dbReference type="RefSeq" id="WP_302038615.1">
    <property type="nucleotide sequence ID" value="NZ_JAUKPO010000008.1"/>
</dbReference>